<feature type="coiled-coil region" evidence="1">
    <location>
        <begin position="187"/>
        <end position="214"/>
    </location>
</feature>
<dbReference type="PANTHER" id="PTHR22091">
    <property type="entry name" value="COILED-COIL DOMAIN-CONTAINING PROTEIN 77"/>
    <property type="match status" value="1"/>
</dbReference>
<organism evidence="3 5">
    <name type="scientific">Caulochytrium protostelioides</name>
    <dbReference type="NCBI Taxonomy" id="1555241"/>
    <lineage>
        <taxon>Eukaryota</taxon>
        <taxon>Fungi</taxon>
        <taxon>Fungi incertae sedis</taxon>
        <taxon>Chytridiomycota</taxon>
        <taxon>Chytridiomycota incertae sedis</taxon>
        <taxon>Chytridiomycetes</taxon>
        <taxon>Caulochytriales</taxon>
        <taxon>Caulochytriaceae</taxon>
        <taxon>Caulochytrium</taxon>
    </lineage>
</organism>
<evidence type="ECO:0000313" key="3">
    <source>
        <dbReference type="EMBL" id="RKP00058.1"/>
    </source>
</evidence>
<dbReference type="EMBL" id="ML009726">
    <property type="protein sequence ID" value="RKO96663.1"/>
    <property type="molecule type" value="Genomic_DNA"/>
</dbReference>
<evidence type="ECO:0008006" key="6">
    <source>
        <dbReference type="Google" id="ProtNLM"/>
    </source>
</evidence>
<dbReference type="AlphaFoldDB" id="A0A4P9X4P1"/>
<sequence>MAATSKRGSTGASSAAASVPADGLAALAGAEGGDGTLLAYYRDKLERAARDYDDALAQIDALQISHDEAHKAAWELNQRCAEIAALQASLSDTRVCGYDDRKKLLRVIAENDEMRVQEIKDRKKIRCLLAMTEGRMPDETTYFKTRIDQRHIQSSATLVNDDPQHQHQQQHQHQKDPLDERRLADALLSEEDELTALRMRAEAMQIQREEERKAYEEAVEGLLRDRRIREDEEKVRRHQEADRISELTQQIHRLRALNRENTRDVLLTKKAFLRREHAMQQQKAALTSEVKQLRDAQNAHAKRFQTLEKRVEGQVTRKNEGLLSNIRYQLAKKEDEVRTLREQLENEVETGKKKHAHLVNRIETLTSSYQSLKKRRDYEIEGFTNDIMALRKQLKAVEQNCYRYGTLEDRELRLLAMAHATGQKAGALSSEIHRLKGKVYDVEQDVRSLHI</sequence>
<keyword evidence="5" id="KW-1185">Reference proteome</keyword>
<keyword evidence="1" id="KW-0175">Coiled coil</keyword>
<dbReference type="PANTHER" id="PTHR22091:SF1">
    <property type="entry name" value="COILED-COIL DOMAIN-CONTAINING PROTEIN 77"/>
    <property type="match status" value="1"/>
</dbReference>
<dbReference type="Proteomes" id="UP000268535">
    <property type="component" value="Unassembled WGS sequence"/>
</dbReference>
<dbReference type="Proteomes" id="UP000274922">
    <property type="component" value="Unassembled WGS sequence"/>
</dbReference>
<name>A0A4P9X4P1_9FUNG</name>
<dbReference type="EMBL" id="ML014238">
    <property type="protein sequence ID" value="RKP00058.1"/>
    <property type="molecule type" value="Genomic_DNA"/>
</dbReference>
<feature type="coiled-coil region" evidence="1">
    <location>
        <begin position="244"/>
        <end position="299"/>
    </location>
</feature>
<accession>A0A4P9X4P1</accession>
<evidence type="ECO:0000313" key="4">
    <source>
        <dbReference type="Proteomes" id="UP000268535"/>
    </source>
</evidence>
<evidence type="ECO:0000313" key="2">
    <source>
        <dbReference type="EMBL" id="RKO96663.1"/>
    </source>
</evidence>
<feature type="coiled-coil region" evidence="1">
    <location>
        <begin position="323"/>
        <end position="400"/>
    </location>
</feature>
<reference evidence="4 5" key="1">
    <citation type="journal article" date="2018" name="Nat. Microbiol.">
        <title>Leveraging single-cell genomics to expand the fungal tree of life.</title>
        <authorList>
            <person name="Ahrendt S.R."/>
            <person name="Quandt C.A."/>
            <person name="Ciobanu D."/>
            <person name="Clum A."/>
            <person name="Salamov A."/>
            <person name="Andreopoulos B."/>
            <person name="Cheng J.F."/>
            <person name="Woyke T."/>
            <person name="Pelin A."/>
            <person name="Henrissat B."/>
            <person name="Reynolds N.K."/>
            <person name="Benny G.L."/>
            <person name="Smith M.E."/>
            <person name="James T.Y."/>
            <person name="Grigoriev I.V."/>
        </authorList>
    </citation>
    <scope>NUCLEOTIDE SEQUENCE [LARGE SCALE GENOMIC DNA]</scope>
    <source>
        <strain evidence="4 5">ATCC 52028</strain>
    </source>
</reference>
<gene>
    <name evidence="2" type="ORF">CAUPRSCDRAFT_7829</name>
    <name evidence="3" type="ORF">CXG81DRAFT_27221</name>
</gene>
<dbReference type="STRING" id="1555241.A0A4P9X4P1"/>
<reference evidence="2" key="3">
    <citation type="submission" date="2018-08" db="EMBL/GenBank/DDBJ databases">
        <title>Leveraging single-cell genomics to expand the Fungal Tree of Life.</title>
        <authorList>
            <consortium name="DOE Joint Genome Institute"/>
            <person name="Ahrendt S.R."/>
            <person name="Quandt C.A."/>
            <person name="Ciobanu D."/>
            <person name="Clum A."/>
            <person name="Salamov A."/>
            <person name="Andreopoulos B."/>
            <person name="Cheng J.-F."/>
            <person name="Woyke T."/>
            <person name="Pelin A."/>
            <person name="Henrissat B."/>
            <person name="Reynolds N."/>
            <person name="Benny G.L."/>
            <person name="Smith M.E."/>
            <person name="James T.Y."/>
            <person name="Grigoriev I.V."/>
        </authorList>
    </citation>
    <scope>NUCLEOTIDE SEQUENCE</scope>
    <source>
        <strain evidence="2">ATCC 52028</strain>
    </source>
</reference>
<dbReference type="InterPro" id="IPR037696">
    <property type="entry name" value="CCDC77"/>
</dbReference>
<protein>
    <recommendedName>
        <fullName evidence="6">DUF4201 domain-containing protein</fullName>
    </recommendedName>
</protein>
<proteinExistence type="predicted"/>
<reference evidence="3" key="2">
    <citation type="submission" date="2018-04" db="EMBL/GenBank/DDBJ databases">
        <title>Leveraging single-cell genomics to expand the Fungal Tree of Life.</title>
        <authorList>
            <consortium name="DOE Joint Genome Institute"/>
            <person name="Ahrendt S.R."/>
            <person name="Quandt C.A."/>
            <person name="Ciobanu D."/>
            <person name="Clum A."/>
            <person name="Salamov A."/>
            <person name="Andreopoulos B."/>
            <person name="Cheng J.-F."/>
            <person name="Woyke T."/>
            <person name="Pelin A."/>
            <person name="Henrissat B."/>
            <person name="Benny G.L."/>
            <person name="Smith M.E."/>
            <person name="James T.Y."/>
            <person name="Grigoriev I.V."/>
        </authorList>
    </citation>
    <scope>NUCLEOTIDE SEQUENCE</scope>
    <source>
        <strain evidence="3">ATCC 52028</strain>
    </source>
</reference>
<evidence type="ECO:0000313" key="5">
    <source>
        <dbReference type="Proteomes" id="UP000274922"/>
    </source>
</evidence>
<dbReference type="OrthoDB" id="191169at2759"/>
<evidence type="ECO:0000256" key="1">
    <source>
        <dbReference type="SAM" id="Coils"/>
    </source>
</evidence>